<accession>A0ABM5Z778</accession>
<proteinExistence type="predicted"/>
<dbReference type="Proteomes" id="UP000074914">
    <property type="component" value="Chromosome"/>
</dbReference>
<evidence type="ECO:0000313" key="2">
    <source>
        <dbReference type="Proteomes" id="UP000074914"/>
    </source>
</evidence>
<evidence type="ECO:0000313" key="1">
    <source>
        <dbReference type="EMBL" id="AMP14872.1"/>
    </source>
</evidence>
<protein>
    <submittedName>
        <fullName evidence="1">Uncharacterized protein</fullName>
    </submittedName>
</protein>
<organism evidence="1 2">
    <name type="scientific">Collimonas pratensis</name>
    <dbReference type="NCBI Taxonomy" id="279113"/>
    <lineage>
        <taxon>Bacteria</taxon>
        <taxon>Pseudomonadati</taxon>
        <taxon>Pseudomonadota</taxon>
        <taxon>Betaproteobacteria</taxon>
        <taxon>Burkholderiales</taxon>
        <taxon>Oxalobacteraceae</taxon>
        <taxon>Collimonas</taxon>
    </lineage>
</organism>
<keyword evidence="2" id="KW-1185">Reference proteome</keyword>
<gene>
    <name evidence="1" type="ORF">CPter291_2615</name>
</gene>
<reference evidence="1 2" key="1">
    <citation type="submission" date="2015-11" db="EMBL/GenBank/DDBJ databases">
        <title>Exploring the genomic traits of fungus-feeding bacterial genus Collimonas.</title>
        <authorList>
            <person name="Song C."/>
            <person name="Schmidt R."/>
            <person name="de Jager V."/>
            <person name="Krzyzanowska D."/>
            <person name="Jongedijk E."/>
            <person name="Cankar K."/>
            <person name="Beekwilder J."/>
            <person name="van Veen A."/>
            <person name="de Boer W."/>
            <person name="van Veen J.A."/>
            <person name="Garbeva P."/>
        </authorList>
    </citation>
    <scope>NUCLEOTIDE SEQUENCE [LARGE SCALE GENOMIC DNA]</scope>
    <source>
        <strain evidence="1 2">Ter291</strain>
    </source>
</reference>
<dbReference type="EMBL" id="CP013236">
    <property type="protein sequence ID" value="AMP14872.1"/>
    <property type="molecule type" value="Genomic_DNA"/>
</dbReference>
<name>A0ABM5Z778_9BURK</name>
<sequence length="40" mass="4690">MTPDMVIDNEKPRIWLVADQLLFLARESRRLLFLNCDAAD</sequence>